<dbReference type="AlphaFoldDB" id="A0A0G4IBM9"/>
<dbReference type="EMBL" id="CDMZ01005799">
    <property type="protein sequence ID" value="CEM54589.1"/>
    <property type="molecule type" value="Genomic_DNA"/>
</dbReference>
<feature type="region of interest" description="Disordered" evidence="1">
    <location>
        <begin position="129"/>
        <end position="165"/>
    </location>
</feature>
<feature type="compositionally biased region" description="Low complexity" evidence="1">
    <location>
        <begin position="423"/>
        <end position="435"/>
    </location>
</feature>
<feature type="region of interest" description="Disordered" evidence="1">
    <location>
        <begin position="179"/>
        <end position="239"/>
    </location>
</feature>
<evidence type="ECO:0000259" key="2">
    <source>
        <dbReference type="PROSITE" id="PS51294"/>
    </source>
</evidence>
<feature type="domain" description="HTH myb-type" evidence="2">
    <location>
        <begin position="1"/>
        <end position="22"/>
    </location>
</feature>
<feature type="compositionally biased region" description="Low complexity" evidence="1">
    <location>
        <begin position="256"/>
        <end position="283"/>
    </location>
</feature>
<reference evidence="3" key="1">
    <citation type="submission" date="2014-11" db="EMBL/GenBank/DDBJ databases">
        <authorList>
            <person name="Otto D Thomas"/>
            <person name="Naeem Raeece"/>
        </authorList>
    </citation>
    <scope>NUCLEOTIDE SEQUENCE</scope>
</reference>
<feature type="region of interest" description="Disordered" evidence="1">
    <location>
        <begin position="651"/>
        <end position="687"/>
    </location>
</feature>
<proteinExistence type="predicted"/>
<dbReference type="PROSITE" id="PS51294">
    <property type="entry name" value="HTH_MYB"/>
    <property type="match status" value="1"/>
</dbReference>
<evidence type="ECO:0000313" key="3">
    <source>
        <dbReference type="EMBL" id="CEM54589.1"/>
    </source>
</evidence>
<feature type="compositionally biased region" description="Basic residues" evidence="1">
    <location>
        <begin position="58"/>
        <end position="72"/>
    </location>
</feature>
<feature type="compositionally biased region" description="Gly residues" evidence="1">
    <location>
        <begin position="139"/>
        <end position="148"/>
    </location>
</feature>
<dbReference type="InterPro" id="IPR017930">
    <property type="entry name" value="Myb_dom"/>
</dbReference>
<gene>
    <name evidence="3" type="ORF">Cvel_12882</name>
</gene>
<feature type="compositionally biased region" description="Acidic residues" evidence="1">
    <location>
        <begin position="308"/>
        <end position="319"/>
    </location>
</feature>
<feature type="compositionally biased region" description="Basic and acidic residues" evidence="1">
    <location>
        <begin position="218"/>
        <end position="234"/>
    </location>
</feature>
<feature type="compositionally biased region" description="Basic and acidic residues" evidence="1">
    <location>
        <begin position="484"/>
        <end position="498"/>
    </location>
</feature>
<feature type="compositionally biased region" description="Polar residues" evidence="1">
    <location>
        <begin position="79"/>
        <end position="93"/>
    </location>
</feature>
<protein>
    <recommendedName>
        <fullName evidence="2">HTH myb-type domain-containing protein</fullName>
    </recommendedName>
</protein>
<evidence type="ECO:0000256" key="1">
    <source>
        <dbReference type="SAM" id="MobiDB-lite"/>
    </source>
</evidence>
<feature type="region of interest" description="Disordered" evidence="1">
    <location>
        <begin position="256"/>
        <end position="562"/>
    </location>
</feature>
<organism evidence="3">
    <name type="scientific">Chromera velia CCMP2878</name>
    <dbReference type="NCBI Taxonomy" id="1169474"/>
    <lineage>
        <taxon>Eukaryota</taxon>
        <taxon>Sar</taxon>
        <taxon>Alveolata</taxon>
        <taxon>Colpodellida</taxon>
        <taxon>Chromeraceae</taxon>
        <taxon>Chromera</taxon>
    </lineage>
</organism>
<sequence length="687" mass="72428">MVGTRTATQVRSHAQKYFRSMQKGTVMTVDHSLGADHIRKVKASLPEMLREYQTVKSHQSKRHRLSSRRARVRARESGDSSSHYTGRTPSGSVDSGDGETRRRASTRTLALQRRSFADIDMELEDDLEETGVEHPLTSGDGGDGSKGGDGMKIDSGESPLMGGEEEESAYAAMWDGGEWGEEEDTPWGIPTEGGTGGETEDDLPLSLSFRGPFFPRGYRPEAEREEKASGEPREVSIQTDFSFPANVFYKIETAAEAAAAAEGSSSSSSSSSAAGPSADSAAGAEDRKRRAPSSHSEGGHPSLVAYDALEEIEDAEDSDGNAPVRIGIRLRPPYGNGLAVTKVPSPMQSTVQPNPPSVKRLCVQVGGDWGQSGSGSSSTTGPLSVRHAAGTEISIGGGGRVTPASVGAPHLSPHPPFPFRSVPQQGSPQRQQQQGGEREGARLATPVSTRSLFPYVSLLPGSRSSSIVGDGILSESAAETETDTDTRTDTAMRGEGKGKQQQQQQKTAGVEIKEEPEKANPVTKPLIEVPIEPSAEPSAHPPTAPPSPAPTAAAGAENSKEDAIRKQIRDAFSRHKQHSASSFAAFRGTSRDPYSYSSMQGLWGFPYHSYYSSCVPPIPPHPFFQPHEMYAAAAAHQMAFYHPNAVHGGGGGSFQPDASSSGGGGGVGGNVSGDSPEAVPSGVAPTQ</sequence>
<feature type="region of interest" description="Disordered" evidence="1">
    <location>
        <begin position="53"/>
        <end position="109"/>
    </location>
</feature>
<feature type="compositionally biased region" description="Low complexity" evidence="1">
    <location>
        <begin position="374"/>
        <end position="384"/>
    </location>
</feature>
<dbReference type="VEuPathDB" id="CryptoDB:Cvel_12882"/>
<name>A0A0G4IBM9_9ALVE</name>
<feature type="compositionally biased region" description="Gly residues" evidence="1">
    <location>
        <begin position="661"/>
        <end position="671"/>
    </location>
</feature>
<accession>A0A0G4IBM9</accession>
<feature type="compositionally biased region" description="Pro residues" evidence="1">
    <location>
        <begin position="539"/>
        <end position="549"/>
    </location>
</feature>